<comment type="caution">
    <text evidence="1">The sequence shown here is derived from an EMBL/GenBank/DDBJ whole genome shotgun (WGS) entry which is preliminary data.</text>
</comment>
<dbReference type="EMBL" id="JADBGQ010000007">
    <property type="protein sequence ID" value="KAG5388565.1"/>
    <property type="molecule type" value="Genomic_DNA"/>
</dbReference>
<name>A0ABQ7LRA7_BRACM</name>
<evidence type="ECO:0000313" key="1">
    <source>
        <dbReference type="EMBL" id="KAG5388565.1"/>
    </source>
</evidence>
<proteinExistence type="predicted"/>
<organism evidence="1 2">
    <name type="scientific">Brassica rapa subsp. trilocularis</name>
    <dbReference type="NCBI Taxonomy" id="1813537"/>
    <lineage>
        <taxon>Eukaryota</taxon>
        <taxon>Viridiplantae</taxon>
        <taxon>Streptophyta</taxon>
        <taxon>Embryophyta</taxon>
        <taxon>Tracheophyta</taxon>
        <taxon>Spermatophyta</taxon>
        <taxon>Magnoliopsida</taxon>
        <taxon>eudicotyledons</taxon>
        <taxon>Gunneridae</taxon>
        <taxon>Pentapetalae</taxon>
        <taxon>rosids</taxon>
        <taxon>malvids</taxon>
        <taxon>Brassicales</taxon>
        <taxon>Brassicaceae</taxon>
        <taxon>Brassiceae</taxon>
        <taxon>Brassica</taxon>
    </lineage>
</organism>
<protein>
    <submittedName>
        <fullName evidence="1">Uncharacterized protein</fullName>
    </submittedName>
</protein>
<dbReference type="Proteomes" id="UP000823674">
    <property type="component" value="Chromosome A08"/>
</dbReference>
<sequence>MESKTLVHIAQSCDVVIDFVSLLCQLSQVSRDYTVSAPLFMNIRVKSSQMRHFPTVLSYSSGVTHVLLPANSF</sequence>
<gene>
    <name evidence="1" type="primary">A08g503790.1_BraROA</name>
    <name evidence="1" type="ORF">IGI04_030106</name>
</gene>
<keyword evidence="2" id="KW-1185">Reference proteome</keyword>
<accession>A0ABQ7LRA7</accession>
<evidence type="ECO:0000313" key="2">
    <source>
        <dbReference type="Proteomes" id="UP000823674"/>
    </source>
</evidence>
<reference evidence="1 2" key="1">
    <citation type="submission" date="2021-03" db="EMBL/GenBank/DDBJ databases">
        <authorList>
            <person name="King G.J."/>
            <person name="Bancroft I."/>
            <person name="Baten A."/>
            <person name="Bloomfield J."/>
            <person name="Borpatragohain P."/>
            <person name="He Z."/>
            <person name="Irish N."/>
            <person name="Irwin J."/>
            <person name="Liu K."/>
            <person name="Mauleon R.P."/>
            <person name="Moore J."/>
            <person name="Morris R."/>
            <person name="Ostergaard L."/>
            <person name="Wang B."/>
            <person name="Wells R."/>
        </authorList>
    </citation>
    <scope>NUCLEOTIDE SEQUENCE [LARGE SCALE GENOMIC DNA]</scope>
    <source>
        <strain evidence="1">R-o-18</strain>
        <tissue evidence="1">Leaf</tissue>
    </source>
</reference>